<protein>
    <submittedName>
        <fullName evidence="2">Uncharacterized protein</fullName>
    </submittedName>
</protein>
<organism evidence="2 3">
    <name type="scientific">Macrolepiota fuliginosa MF-IS2</name>
    <dbReference type="NCBI Taxonomy" id="1400762"/>
    <lineage>
        <taxon>Eukaryota</taxon>
        <taxon>Fungi</taxon>
        <taxon>Dikarya</taxon>
        <taxon>Basidiomycota</taxon>
        <taxon>Agaricomycotina</taxon>
        <taxon>Agaricomycetes</taxon>
        <taxon>Agaricomycetidae</taxon>
        <taxon>Agaricales</taxon>
        <taxon>Agaricineae</taxon>
        <taxon>Agaricaceae</taxon>
        <taxon>Macrolepiota</taxon>
    </lineage>
</organism>
<dbReference type="Proteomes" id="UP000807342">
    <property type="component" value="Unassembled WGS sequence"/>
</dbReference>
<sequence length="312" mass="35018">MLSQESVVCTFFKLPPEEQSLCRIREIPDMFLYKLDYLNLVAVALQEVNALSQVKGEVDGLRKAAGSLCQTLSGAISITRDFATSSIQFADSLQTPQSPMDESFQYMSSISSRADLNAKELDKAHKEMNRFSSNIRSVFFSIKSSLEPRGRWSLDIVPTAEVSEVVDELIAGVEECDRLLLGCAEYYRQTKKHYGDVETLKSNPPSKEEVEMVRQRWAIFSDSLENLPSGFTRLRRRLEKIPTVRRLEDGVPDTWPDDASSVSGLESGGSEGSEDASTTHRQGFPRFWGSSSGKSSLRRFWLRIKSKLHLGA</sequence>
<comment type="caution">
    <text evidence="2">The sequence shown here is derived from an EMBL/GenBank/DDBJ whole genome shotgun (WGS) entry which is preliminary data.</text>
</comment>
<keyword evidence="3" id="KW-1185">Reference proteome</keyword>
<dbReference type="OrthoDB" id="3026898at2759"/>
<dbReference type="EMBL" id="MU151107">
    <property type="protein sequence ID" value="KAF9450340.1"/>
    <property type="molecule type" value="Genomic_DNA"/>
</dbReference>
<evidence type="ECO:0000256" key="1">
    <source>
        <dbReference type="SAM" id="MobiDB-lite"/>
    </source>
</evidence>
<proteinExistence type="predicted"/>
<feature type="region of interest" description="Disordered" evidence="1">
    <location>
        <begin position="249"/>
        <end position="293"/>
    </location>
</feature>
<dbReference type="AlphaFoldDB" id="A0A9P6C5Z9"/>
<gene>
    <name evidence="2" type="ORF">P691DRAFT_773989</name>
</gene>
<reference evidence="2" key="1">
    <citation type="submission" date="2020-11" db="EMBL/GenBank/DDBJ databases">
        <authorList>
            <consortium name="DOE Joint Genome Institute"/>
            <person name="Ahrendt S."/>
            <person name="Riley R."/>
            <person name="Andreopoulos W."/>
            <person name="Labutti K."/>
            <person name="Pangilinan J."/>
            <person name="Ruiz-Duenas F.J."/>
            <person name="Barrasa J.M."/>
            <person name="Sanchez-Garcia M."/>
            <person name="Camarero S."/>
            <person name="Miyauchi S."/>
            <person name="Serrano A."/>
            <person name="Linde D."/>
            <person name="Babiker R."/>
            <person name="Drula E."/>
            <person name="Ayuso-Fernandez I."/>
            <person name="Pacheco R."/>
            <person name="Padilla G."/>
            <person name="Ferreira P."/>
            <person name="Barriuso J."/>
            <person name="Kellner H."/>
            <person name="Castanera R."/>
            <person name="Alfaro M."/>
            <person name="Ramirez L."/>
            <person name="Pisabarro A.G."/>
            <person name="Kuo A."/>
            <person name="Tritt A."/>
            <person name="Lipzen A."/>
            <person name="He G."/>
            <person name="Yan M."/>
            <person name="Ng V."/>
            <person name="Cullen D."/>
            <person name="Martin F."/>
            <person name="Rosso M.-N."/>
            <person name="Henrissat B."/>
            <person name="Hibbett D."/>
            <person name="Martinez A.T."/>
            <person name="Grigoriev I.V."/>
        </authorList>
    </citation>
    <scope>NUCLEOTIDE SEQUENCE</scope>
    <source>
        <strain evidence="2">MF-IS2</strain>
    </source>
</reference>
<evidence type="ECO:0000313" key="2">
    <source>
        <dbReference type="EMBL" id="KAF9450340.1"/>
    </source>
</evidence>
<name>A0A9P6C5Z9_9AGAR</name>
<accession>A0A9P6C5Z9</accession>
<evidence type="ECO:0000313" key="3">
    <source>
        <dbReference type="Proteomes" id="UP000807342"/>
    </source>
</evidence>